<keyword evidence="1" id="KW-0472">Membrane</keyword>
<protein>
    <recommendedName>
        <fullName evidence="4">Type VII secretion integral membrane protein EccD</fullName>
    </recommendedName>
</protein>
<proteinExistence type="predicted"/>
<keyword evidence="1" id="KW-1133">Transmembrane helix</keyword>
<gene>
    <name evidence="2" type="ORF">DI609_03395</name>
</gene>
<evidence type="ECO:0000313" key="2">
    <source>
        <dbReference type="EMBL" id="PZP01799.1"/>
    </source>
</evidence>
<feature type="transmembrane region" description="Helical" evidence="1">
    <location>
        <begin position="264"/>
        <end position="286"/>
    </location>
</feature>
<evidence type="ECO:0000256" key="1">
    <source>
        <dbReference type="SAM" id="Phobius"/>
    </source>
</evidence>
<feature type="transmembrane region" description="Helical" evidence="1">
    <location>
        <begin position="96"/>
        <end position="117"/>
    </location>
</feature>
<comment type="caution">
    <text evidence="2">The sequence shown here is derived from an EMBL/GenBank/DDBJ whole genome shotgun (WGS) entry which is preliminary data.</text>
</comment>
<feature type="transmembrane region" description="Helical" evidence="1">
    <location>
        <begin position="368"/>
        <end position="388"/>
    </location>
</feature>
<evidence type="ECO:0008006" key="4">
    <source>
        <dbReference type="Google" id="ProtNLM"/>
    </source>
</evidence>
<feature type="transmembrane region" description="Helical" evidence="1">
    <location>
        <begin position="292"/>
        <end position="310"/>
    </location>
</feature>
<feature type="transmembrane region" description="Helical" evidence="1">
    <location>
        <begin position="339"/>
        <end position="356"/>
    </location>
</feature>
<keyword evidence="1" id="KW-0812">Transmembrane</keyword>
<feature type="transmembrane region" description="Helical" evidence="1">
    <location>
        <begin position="169"/>
        <end position="195"/>
    </location>
</feature>
<dbReference type="EMBL" id="QFNY01000054">
    <property type="protein sequence ID" value="PZP01799.1"/>
    <property type="molecule type" value="Genomic_DNA"/>
</dbReference>
<feature type="transmembrane region" description="Helical" evidence="1">
    <location>
        <begin position="137"/>
        <end position="162"/>
    </location>
</feature>
<reference evidence="2 3" key="1">
    <citation type="submission" date="2017-11" db="EMBL/GenBank/DDBJ databases">
        <title>Infants hospitalized years apart are colonized by the same room-sourced microbial strains.</title>
        <authorList>
            <person name="Brooks B."/>
            <person name="Olm M.R."/>
            <person name="Firek B.A."/>
            <person name="Baker R."/>
            <person name="Thomas B.C."/>
            <person name="Morowitz M.J."/>
            <person name="Banfield J.F."/>
        </authorList>
    </citation>
    <scope>NUCLEOTIDE SEQUENCE [LARGE SCALE GENOMIC DNA]</scope>
    <source>
        <strain evidence="2">S2_012_000_R3_87</strain>
    </source>
</reference>
<dbReference type="AlphaFoldDB" id="A0A2W5D738"/>
<accession>A0A2W5D738</accession>
<sequence>MIAISISVPSTGKVINAAVADHVPVAELIPHLVDPEPGQLWELRRAVGVVAPEQSLAEAGIHAGEALALHCRKPAEPPAPPLEAADELSGDVGTNYAAWIVAAAVVLLAFRAAPLWHPLDFHGASHFGFSDGAAGGGVDLAVLLPLVFSAFAAVAVAALSLFDRRFVPVAAALGFAAGLNVNVLVGCVVAALLVWRPGPVRVGTIAAAVLAAINFWPPITALAAVVLLIYSGQVALAIAKVVIPRVPAAGVFRDPVANEAGPVVQVHSALVAAACAWLFASVVQLVPWGGPAPSVWTVLLVVALVVAALSARGTRPFHANALAVMAGCSIVWLGHQVPWGVLALVLVALPLVQISSPRVGRIVDALEAVAFCAAVPLALHGAGVFDLIRGLG</sequence>
<evidence type="ECO:0000313" key="3">
    <source>
        <dbReference type="Proteomes" id="UP000249451"/>
    </source>
</evidence>
<dbReference type="Proteomes" id="UP000249451">
    <property type="component" value="Unassembled WGS sequence"/>
</dbReference>
<feature type="transmembrane region" description="Helical" evidence="1">
    <location>
        <begin position="215"/>
        <end position="243"/>
    </location>
</feature>
<name>A0A2W5D738_9CORY</name>
<organism evidence="2 3">
    <name type="scientific">Corynebacterium urealyticum</name>
    <dbReference type="NCBI Taxonomy" id="43771"/>
    <lineage>
        <taxon>Bacteria</taxon>
        <taxon>Bacillati</taxon>
        <taxon>Actinomycetota</taxon>
        <taxon>Actinomycetes</taxon>
        <taxon>Mycobacteriales</taxon>
        <taxon>Corynebacteriaceae</taxon>
        <taxon>Corynebacterium</taxon>
    </lineage>
</organism>